<evidence type="ECO:0000256" key="12">
    <source>
        <dbReference type="ARBA" id="ARBA00022741"/>
    </source>
</evidence>
<keyword evidence="10 25" id="KW-0812">Transmembrane</keyword>
<evidence type="ECO:0000256" key="21">
    <source>
        <dbReference type="ARBA" id="ARBA00060276"/>
    </source>
</evidence>
<dbReference type="Pfam" id="PF10357">
    <property type="entry name" value="WH_KIN17"/>
    <property type="match status" value="1"/>
</dbReference>
<evidence type="ECO:0000256" key="7">
    <source>
        <dbReference type="ARBA" id="ARBA00022475"/>
    </source>
</evidence>
<keyword evidence="15" id="KW-0067">ATP-binding</keyword>
<feature type="transmembrane region" description="Helical" evidence="25">
    <location>
        <begin position="2621"/>
        <end position="2644"/>
    </location>
</feature>
<evidence type="ECO:0000256" key="17">
    <source>
        <dbReference type="ARBA" id="ARBA00023055"/>
    </source>
</evidence>
<sequence length="2741" mass="307212">MSLCQSCISIPFRALQRGEYNPGWKKDSWVDKNGQPWGCDSHIWTCNRRQTTLPQLRENAVNCVLCSMLIHGLENRPTYKRLSQEMDLEVTPVWLLLPGSEGYYNQKLELHLEQQNLHLRSPVGVTAVEFRSRFDTPSPNLFQSVKLEKLLDPVPLKQLNYWYHDCNTGHTKCSDLQKDVELPTRVLDLCAMPSADVMIEHVHEWEDLFLPSECKLVETTTGQLGKYATLSYCWGSGLPFMTTKDTLSSRKSGINFRDLPKTLQDAAMIARYLGLRYLWIDCLAIVQDDAADWEKESAVMADIYSNSYINIAASNASHCGAGFLGPRKMPLTKRIEICDDEADLELYLVAQQTRNNTVRDPLYQRAWVLQEQLLPKRSIHFGSDNMLWRCPNGIEHEEQNKQWTHLYTLNAVVTCIGLPPGVSFGQDAWFQLVRDYTSRGITYSKDKFPAISGVMTVLRRMTDDTSYAGLWKRNFLKLLLWIPKHDIAPFKRPENWIAPSWSFMSGDGPVDYSLGALSSNMNASLREFCATLEECSVTPKGLNPLGELTTGFARITGAVVALAQTSQNSEQHTYFSCSVQMRDRKAHPARVLFDVDTYERCDVLVIAPAFGIAIICTNEERSEYVRIGLVVIQTVDLNDAKAVRFEALVSGNIRLSRATLDCASLDGVVEAVVEAKSTMALPIIAGAAGTAAVAAYLNAKHHIAHDLRNARGGLSQSQDVVDFITDRAIRKRVLTYHVFEDQVRKQPNHPFLIFEGKAWSYKQFFEAFTRVGNWLIDDLGIQVDEVVAMDGGNTPEYLMLWFALDAIGAVPSFVNWNLTGTGLVHCVKICNSRFLITDADVKSNVEPCRADLEETGIKIEYFDTSFFASLSNSTPIPDSRREQLTMESIRSLMYTSGTTGLPKAVILSTGRELLTGYGVAKYLGLQPEARMYTCMPLYHGAAHGLCVTPIVHAGSTIVLGRKFSHKTFWPEVAASDATIIQYVGELCRYLLNGPTNPYERKHKVQMAWGNGMRPDVWEPFRERFNIPIINELYAATDGLGSTFNRNAGPFTANSIGLRGLIWNWKFRDQEVRVKMDVDTEGIMRDARGFAIRCGVNEPGQVLHRLTPETVASAPGYYNNEGATQGRRITDVFEKGDMWFKSGDMMRQDADGRVFFVDRLGDTFRWKSENVSTNEVADMIGKFPQIAETNAYGVLVPGYDGRAGAASIVMADGVTEATFDFSALARHAKAVLPSYAVPLFLRVTPALEYTGTLKIQKGRLKKEGVDPEKITGEDKLYWLPPGSDRYLPFAKKDWEAILEKRHNPRYLSVLARHWKTSRPRSTMASTDPTQTPILPPPPGLTTNFVNPPTLMPAVIVGTTIIHLFTLPFILARAYVNAYVMKACCIEDYLSYISYVGCIAYTAAIVHAETVGMARHMWDISMVTFTEISYICNIVFVCYTATSGLAKTVVFLQLKKIFTTRFRGVVFWVIVGSLIANALFYTAMFFLYVFTCWPREKIWKPSIEGKCIDSNKLNMAMGTLNVISDVEAFVVPVWAIWKLSMKLQRKIAVLAIFGVGAIAVAIGCVGLYYRVILLQQSDFSWLLTQAGLICMAELAIVIIVGCCPYVPRVKNHLRPSSTPESYENSKRTPVPLKQRSKFYHLEKYLDTNASVSNLGSSVSEEHLELHQYCETKSKYRPKGFGGDDRVISPAVVFTSQRHNLLCRSLYSLHTNPYRRSINATTTTTMGKAEAGSTKWVANKMKSKGLQRLRWWCEPCQKQCRDANGFKCHVQSESHVRNLQIVGEDPKKYIQGFSNDFQRDFVNLLRTAHNEKWIGVNKFYNEYIRDKEHVHMNATKWSSLTEFAKHLGREGICHVKEDEKDGLMIAWRDTSVAAVNRRNEIAEQEAAEARSGAGEDKMLKKMAKRAQEEAEAKKAIEAKRAAAQAAVQQQVTPPAEGASPTEENKADSPLDEQKPGDEKEDAEKPKADAAPVKLSFGLKAKAAPANKAGLGQMKSQSIFKRKKDDATSEQKPAKKVNLTDTCARWDLFLRTVTTNPIYASNVKYLRLKESSVEEKIGMLNPNSAEEEIDKSPSKYQYEYIADMLRALTSLEAIHVHYSISAYAAHVVHCLTHKPLPLWDTIRVVRFDNTNAWDEECVVQLDLKRKEEGEEESTHRKYTTGTEQLNGNLEGLNMAKFLEIPNVTGVIATTRDFENDGDDQDDADWADEEEEGTDDDSDGWSERDYEDDSEDSDWDSEDESDYEDDWEAEYGFIVPKAEPVKDLPVPNTAVSRHSFMGPANERLDAIHESSKNTGSDITLLAFDEAHWFAKSQCCHDVVAVSKDLKGQMVDFHSSQDKFVQDDRRQWCEHKDSGGNRFHGFLFLSLPASPRHSPSMMTSSTTESGVLPAPPGAETDFSGDRTGLQSRIIVVYVVMTILSTIVLGLRLYTRIFIRHMTGLDDALVVLSWCGCIGWMVVCFQSFQYGFGQHLWNVTMEQLMGYTKMLVGIMVVYVWTPALAKLSLLALYYRLNPDRKVQASIYALAVLVTGYSLAITIVAAGPCNPRTHTDQKCLTDLNLFMACINIITDFLILCLPIPMLRALQLPIKQKVLLGLVFALGSGVVVISTVRIIYVYSMISDPDSTYNVAKACIFSTVELNGGVICACIALLKPFIQKYMPWILSLSSGSGSGDGSRIRKLKMFVKRSGEKSYELRSADADATKHVDNRLDRRIAVTRSYSVSGSKTGKSDGDSMEDLFAPTAGWNGGR</sequence>
<dbReference type="SMART" id="SM01253">
    <property type="entry name" value="Kin17_mid"/>
    <property type="match status" value="1"/>
</dbReference>
<evidence type="ECO:0000256" key="10">
    <source>
        <dbReference type="ARBA" id="ARBA00022692"/>
    </source>
</evidence>
<dbReference type="FunFam" id="3.40.50.12780:FF:000019">
    <property type="entry name" value="Long-chain fatty acid transporter"/>
    <property type="match status" value="1"/>
</dbReference>
<evidence type="ECO:0000256" key="18">
    <source>
        <dbReference type="ARBA" id="ARBA00023136"/>
    </source>
</evidence>
<keyword evidence="13" id="KW-0863">Zinc-finger</keyword>
<evidence type="ECO:0000313" key="28">
    <source>
        <dbReference type="Proteomes" id="UP000596902"/>
    </source>
</evidence>
<proteinExistence type="inferred from homology"/>
<evidence type="ECO:0000256" key="5">
    <source>
        <dbReference type="ARBA" id="ARBA00008517"/>
    </source>
</evidence>
<dbReference type="InterPro" id="IPR000873">
    <property type="entry name" value="AMP-dep_synth/lig_dom"/>
</dbReference>
<dbReference type="EMBL" id="JAAABM010000006">
    <property type="protein sequence ID" value="KAF7677036.1"/>
    <property type="molecule type" value="Genomic_DNA"/>
</dbReference>
<dbReference type="FunFam" id="3.30.300.30:FF:000020">
    <property type="entry name" value="Long-chain fatty acid transporter"/>
    <property type="match status" value="1"/>
</dbReference>
<evidence type="ECO:0000256" key="15">
    <source>
        <dbReference type="ARBA" id="ARBA00022840"/>
    </source>
</evidence>
<comment type="function">
    <text evidence="21">Acyl-CoA synthetase required for both the import of long chain fatty acids (LCFAs) (C14-C18) and the activation very long chain fatty acids (VLCFAs) (C20-C26) by esterification of the fatty acids into metabolically active CoA-thioesters for subsequent degradation or incorporation into phospholipids. The transport and fatty acyl-CoA synthetase activities are genetically separable and are thus independent activities. Esterifies VLCFAs in the peroxisome matrix. The VLCFAs are actively transported into peroxisomes by a PXA1-PXA2 heterodimeric transporter in the peroxisomal membrane.</text>
</comment>
<evidence type="ECO:0000256" key="19">
    <source>
        <dbReference type="ARBA" id="ARBA00023140"/>
    </source>
</evidence>
<feature type="transmembrane region" description="Helical" evidence="25">
    <location>
        <begin position="1349"/>
        <end position="1374"/>
    </location>
</feature>
<comment type="caution">
    <text evidence="27">The sequence shown here is derived from an EMBL/GenBank/DDBJ whole genome shotgun (WGS) entry which is preliminary data.</text>
</comment>
<feature type="transmembrane region" description="Helical" evidence="25">
    <location>
        <begin position="2553"/>
        <end position="2574"/>
    </location>
</feature>
<evidence type="ECO:0000256" key="8">
    <source>
        <dbReference type="ARBA" id="ARBA00022598"/>
    </source>
</evidence>
<dbReference type="InterPro" id="IPR056767">
    <property type="entry name" value="C2H2-Znf_KIN17"/>
</dbReference>
<evidence type="ECO:0000256" key="13">
    <source>
        <dbReference type="ARBA" id="ARBA00022771"/>
    </source>
</evidence>
<feature type="compositionally biased region" description="Basic and acidic residues" evidence="24">
    <location>
        <begin position="1890"/>
        <end position="1903"/>
    </location>
</feature>
<keyword evidence="9" id="KW-0551">Lipid droplet</keyword>
<evidence type="ECO:0000256" key="22">
    <source>
        <dbReference type="ARBA" id="ARBA00068795"/>
    </source>
</evidence>
<evidence type="ECO:0000256" key="3">
    <source>
        <dbReference type="ARBA" id="ARBA00004651"/>
    </source>
</evidence>
<name>A0A8H7B626_9PLEO</name>
<feature type="transmembrane region" description="Helical" evidence="25">
    <location>
        <begin position="1386"/>
        <end position="1406"/>
    </location>
</feature>
<keyword evidence="16 25" id="KW-1133">Transmembrane helix</keyword>
<dbReference type="GO" id="GO:0044539">
    <property type="term" value="P:long-chain fatty acid import into cell"/>
    <property type="evidence" value="ECO:0007669"/>
    <property type="project" value="TreeGrafter"/>
</dbReference>
<dbReference type="GO" id="GO:0008270">
    <property type="term" value="F:zinc ion binding"/>
    <property type="evidence" value="ECO:0007669"/>
    <property type="project" value="UniProtKB-KW"/>
</dbReference>
<dbReference type="Pfam" id="PF00501">
    <property type="entry name" value="AMP-binding"/>
    <property type="match status" value="1"/>
</dbReference>
<feature type="compositionally biased region" description="Basic and acidic residues" evidence="24">
    <location>
        <begin position="1939"/>
        <end position="1964"/>
    </location>
</feature>
<evidence type="ECO:0000256" key="2">
    <source>
        <dbReference type="ARBA" id="ARBA00004585"/>
    </source>
</evidence>
<feature type="region of interest" description="Disordered" evidence="24">
    <location>
        <begin position="2188"/>
        <end position="2238"/>
    </location>
</feature>
<comment type="similarity">
    <text evidence="4">Belongs to the ATP-dependent AMP-binding enzyme family.</text>
</comment>
<evidence type="ECO:0000256" key="20">
    <source>
        <dbReference type="ARBA" id="ARBA00051585"/>
    </source>
</evidence>
<reference evidence="27" key="1">
    <citation type="submission" date="2020-01" db="EMBL/GenBank/DDBJ databases">
        <authorList>
            <person name="Feng Z.H.Z."/>
        </authorList>
    </citation>
    <scope>NUCLEOTIDE SEQUENCE</scope>
    <source>
        <strain evidence="27">CBS107.38</strain>
    </source>
</reference>
<dbReference type="InterPro" id="IPR010730">
    <property type="entry name" value="HET"/>
</dbReference>
<evidence type="ECO:0000256" key="25">
    <source>
        <dbReference type="SAM" id="Phobius"/>
    </source>
</evidence>
<dbReference type="Proteomes" id="UP000596902">
    <property type="component" value="Unassembled WGS sequence"/>
</dbReference>
<feature type="compositionally biased region" description="Acidic residues" evidence="24">
    <location>
        <begin position="2191"/>
        <end position="2238"/>
    </location>
</feature>
<comment type="catalytic activity">
    <reaction evidence="20">
        <text>a very long-chain fatty acid + ATP + CoA = a very long-chain fatty acyl-CoA + AMP + diphosphate</text>
        <dbReference type="Rhea" id="RHEA:54536"/>
        <dbReference type="ChEBI" id="CHEBI:30616"/>
        <dbReference type="ChEBI" id="CHEBI:33019"/>
        <dbReference type="ChEBI" id="CHEBI:57287"/>
        <dbReference type="ChEBI" id="CHEBI:58950"/>
        <dbReference type="ChEBI" id="CHEBI:138261"/>
        <dbReference type="ChEBI" id="CHEBI:456215"/>
    </reaction>
</comment>
<feature type="transmembrane region" description="Helical" evidence="25">
    <location>
        <begin position="2479"/>
        <end position="2503"/>
    </location>
</feature>
<evidence type="ECO:0000259" key="26">
    <source>
        <dbReference type="SMART" id="SM01253"/>
    </source>
</evidence>
<evidence type="ECO:0000313" key="27">
    <source>
        <dbReference type="EMBL" id="KAF7677036.1"/>
    </source>
</evidence>
<dbReference type="Gene3D" id="1.10.10.2030">
    <property type="entry name" value="DNA/RNA-binding protein Kin17, conserved domain"/>
    <property type="match status" value="1"/>
</dbReference>
<dbReference type="InterPro" id="IPR019447">
    <property type="entry name" value="DNA/RNA-bd_Kin17_WH-like_dom"/>
</dbReference>
<feature type="transmembrane region" description="Helical" evidence="25">
    <location>
        <begin position="1545"/>
        <end position="1567"/>
    </location>
</feature>
<protein>
    <recommendedName>
        <fullName evidence="22">Very long-chain fatty acid transport protein</fullName>
    </recommendedName>
    <alternativeName>
        <fullName evidence="23">Very-long-chain acyl-CoA synthetase</fullName>
    </alternativeName>
</protein>
<dbReference type="GO" id="GO:0005524">
    <property type="term" value="F:ATP binding"/>
    <property type="evidence" value="ECO:0007669"/>
    <property type="project" value="UniProtKB-KW"/>
</dbReference>
<reference evidence="27" key="2">
    <citation type="submission" date="2020-08" db="EMBL/GenBank/DDBJ databases">
        <title>Draft Genome Sequence of Cumin Blight Pathogen Alternaria burnsii.</title>
        <authorList>
            <person name="Feng Z."/>
        </authorList>
    </citation>
    <scope>NUCLEOTIDE SEQUENCE</scope>
    <source>
        <strain evidence="27">CBS107.38</strain>
    </source>
</reference>
<gene>
    <name evidence="27" type="ORF">GT037_005248</name>
</gene>
<comment type="similarity">
    <text evidence="5">Belongs to the KIN17 family.</text>
</comment>
<dbReference type="FunFam" id="1.10.10.2030:FF:000001">
    <property type="entry name" value="DNA/RNA-binding protein KIN17, putative"/>
    <property type="match status" value="1"/>
</dbReference>
<dbReference type="InterPro" id="IPR042099">
    <property type="entry name" value="ANL_N_sf"/>
</dbReference>
<dbReference type="InterPro" id="IPR038254">
    <property type="entry name" value="KIN17_WH-like_sf"/>
</dbReference>
<organism evidence="27 28">
    <name type="scientific">Alternaria burnsii</name>
    <dbReference type="NCBI Taxonomy" id="1187904"/>
    <lineage>
        <taxon>Eukaryota</taxon>
        <taxon>Fungi</taxon>
        <taxon>Dikarya</taxon>
        <taxon>Ascomycota</taxon>
        <taxon>Pezizomycotina</taxon>
        <taxon>Dothideomycetes</taxon>
        <taxon>Pleosporomycetidae</taxon>
        <taxon>Pleosporales</taxon>
        <taxon>Pleosporineae</taxon>
        <taxon>Pleosporaceae</taxon>
        <taxon>Alternaria</taxon>
        <taxon>Alternaria sect. Alternaria</taxon>
    </lineage>
</organism>
<keyword evidence="8" id="KW-0436">Ligase</keyword>
<dbReference type="InterPro" id="IPR036236">
    <property type="entry name" value="Znf_C2H2_sf"/>
</dbReference>
<dbReference type="InterPro" id="IPR020845">
    <property type="entry name" value="AMP-binding_CS"/>
</dbReference>
<evidence type="ECO:0000256" key="24">
    <source>
        <dbReference type="SAM" id="MobiDB-lite"/>
    </source>
</evidence>
<dbReference type="GO" id="GO:0004467">
    <property type="term" value="F:long-chain fatty acid-CoA ligase activity"/>
    <property type="evidence" value="ECO:0007669"/>
    <property type="project" value="TreeGrafter"/>
</dbReference>
<keyword evidence="18 25" id="KW-0472">Membrane</keyword>
<dbReference type="SUPFAM" id="SSF57667">
    <property type="entry name" value="beta-beta-alpha zinc fingers"/>
    <property type="match status" value="1"/>
</dbReference>
<keyword evidence="7" id="KW-1003">Cell membrane</keyword>
<dbReference type="PANTHER" id="PTHR43107">
    <property type="entry name" value="LONG-CHAIN FATTY ACID TRANSPORT PROTEIN"/>
    <property type="match status" value="1"/>
</dbReference>
<dbReference type="GO" id="GO:0005324">
    <property type="term" value="F:long-chain fatty acid transmembrane transporter activity"/>
    <property type="evidence" value="ECO:0007669"/>
    <property type="project" value="TreeGrafter"/>
</dbReference>
<keyword evidence="11" id="KW-0479">Metal-binding</keyword>
<dbReference type="RefSeq" id="XP_038787245.1">
    <property type="nucleotide sequence ID" value="XM_038930295.1"/>
</dbReference>
<feature type="transmembrane region" description="Helical" evidence="25">
    <location>
        <begin position="1462"/>
        <end position="1488"/>
    </location>
</feature>
<evidence type="ECO:0000256" key="4">
    <source>
        <dbReference type="ARBA" id="ARBA00006432"/>
    </source>
</evidence>
<feature type="region of interest" description="Disordered" evidence="24">
    <location>
        <begin position="1921"/>
        <end position="1968"/>
    </location>
</feature>
<feature type="region of interest" description="Disordered" evidence="24">
    <location>
        <begin position="1882"/>
        <end position="1903"/>
    </location>
</feature>
<feature type="compositionally biased region" description="Basic and acidic residues" evidence="24">
    <location>
        <begin position="1999"/>
        <end position="2009"/>
    </location>
</feature>
<feature type="transmembrane region" description="Helical" evidence="25">
    <location>
        <begin position="2404"/>
        <end position="2424"/>
    </location>
</feature>
<keyword evidence="19" id="KW-0576">Peroxisome</keyword>
<feature type="transmembrane region" description="Helical" evidence="25">
    <location>
        <begin position="2436"/>
        <end position="2459"/>
    </location>
</feature>
<dbReference type="PANTHER" id="PTHR43107:SF15">
    <property type="entry name" value="FATTY ACID TRANSPORT PROTEIN 3, ISOFORM A"/>
    <property type="match status" value="1"/>
</dbReference>
<keyword evidence="14" id="KW-0862">Zinc</keyword>
<dbReference type="Gene3D" id="3.30.300.30">
    <property type="match status" value="1"/>
</dbReference>
<dbReference type="InterPro" id="IPR045851">
    <property type="entry name" value="AMP-bd_C_sf"/>
</dbReference>
<feature type="region of interest" description="Disordered" evidence="24">
    <location>
        <begin position="2712"/>
        <end position="2741"/>
    </location>
</feature>
<dbReference type="GO" id="GO:0005778">
    <property type="term" value="C:peroxisomal membrane"/>
    <property type="evidence" value="ECO:0007669"/>
    <property type="project" value="UniProtKB-SubCell"/>
</dbReference>
<evidence type="ECO:0000256" key="9">
    <source>
        <dbReference type="ARBA" id="ARBA00022677"/>
    </source>
</evidence>
<evidence type="ECO:0000256" key="6">
    <source>
        <dbReference type="ARBA" id="ARBA00022448"/>
    </source>
</evidence>
<feature type="transmembrane region" description="Helical" evidence="25">
    <location>
        <begin position="1426"/>
        <end position="1450"/>
    </location>
</feature>
<keyword evidence="28" id="KW-1185">Reference proteome</keyword>
<feature type="transmembrane region" description="Helical" evidence="25">
    <location>
        <begin position="2515"/>
        <end position="2533"/>
    </location>
</feature>
<accession>A0A8H7B626</accession>
<dbReference type="SUPFAM" id="SSF56801">
    <property type="entry name" value="Acetyl-CoA synthetase-like"/>
    <property type="match status" value="1"/>
</dbReference>
<feature type="transmembrane region" description="Helical" evidence="25">
    <location>
        <begin position="2586"/>
        <end position="2609"/>
    </location>
</feature>
<dbReference type="Pfam" id="PF20684">
    <property type="entry name" value="Fung_rhodopsin"/>
    <property type="match status" value="2"/>
</dbReference>
<dbReference type="GO" id="GO:0005811">
    <property type="term" value="C:lipid droplet"/>
    <property type="evidence" value="ECO:0007669"/>
    <property type="project" value="UniProtKB-SubCell"/>
</dbReference>
<feature type="region of interest" description="Disordered" evidence="24">
    <location>
        <begin position="1983"/>
        <end position="2010"/>
    </location>
</feature>
<dbReference type="GO" id="GO:0009898">
    <property type="term" value="C:cytoplasmic side of plasma membrane"/>
    <property type="evidence" value="ECO:0007669"/>
    <property type="project" value="TreeGrafter"/>
</dbReference>
<keyword evidence="12" id="KW-0547">Nucleotide-binding</keyword>
<evidence type="ECO:0000256" key="1">
    <source>
        <dbReference type="ARBA" id="ARBA00004502"/>
    </source>
</evidence>
<dbReference type="PROSITE" id="PS00455">
    <property type="entry name" value="AMP_BINDING"/>
    <property type="match status" value="1"/>
</dbReference>
<evidence type="ECO:0000256" key="11">
    <source>
        <dbReference type="ARBA" id="ARBA00022723"/>
    </source>
</evidence>
<evidence type="ECO:0000256" key="23">
    <source>
        <dbReference type="ARBA" id="ARBA00078285"/>
    </source>
</evidence>
<dbReference type="Gene3D" id="3.40.50.12780">
    <property type="entry name" value="N-terminal domain of ligase-like"/>
    <property type="match status" value="1"/>
</dbReference>
<evidence type="ECO:0000256" key="16">
    <source>
        <dbReference type="ARBA" id="ARBA00022989"/>
    </source>
</evidence>
<dbReference type="GeneID" id="62203473"/>
<dbReference type="InterPro" id="IPR049326">
    <property type="entry name" value="Rhodopsin_dom_fungi"/>
</dbReference>
<keyword evidence="17" id="KW-0445">Lipid transport</keyword>
<comment type="subcellular location">
    <subcellularLocation>
        <location evidence="3">Cell membrane</location>
        <topology evidence="3">Multi-pass membrane protein</topology>
    </subcellularLocation>
    <subcellularLocation>
        <location evidence="1">Lipid droplet</location>
    </subcellularLocation>
    <subcellularLocation>
        <location evidence="2">Peroxisome membrane</location>
        <topology evidence="2">Multi-pass membrane protein</topology>
    </subcellularLocation>
</comment>
<dbReference type="Pfam" id="PF06985">
    <property type="entry name" value="HET"/>
    <property type="match status" value="1"/>
</dbReference>
<feature type="domain" description="DNA/RNA-binding protein Kin17 WH-like" evidence="26">
    <location>
        <begin position="1774"/>
        <end position="1901"/>
    </location>
</feature>
<keyword evidence="6" id="KW-0813">Transport</keyword>
<dbReference type="Pfam" id="PF25095">
    <property type="entry name" value="C2H2-zf_KIN17"/>
    <property type="match status" value="1"/>
</dbReference>
<evidence type="ECO:0000256" key="14">
    <source>
        <dbReference type="ARBA" id="ARBA00022833"/>
    </source>
</evidence>